<dbReference type="CDD" id="cd07989">
    <property type="entry name" value="LPLAT_AGPAT-like"/>
    <property type="match status" value="1"/>
</dbReference>
<dbReference type="SMART" id="SM00563">
    <property type="entry name" value="PlsC"/>
    <property type="match status" value="1"/>
</dbReference>
<dbReference type="Pfam" id="PF01553">
    <property type="entry name" value="Acyltransferase"/>
    <property type="match status" value="1"/>
</dbReference>
<gene>
    <name evidence="8" type="ORF">NJ75_01869</name>
</gene>
<evidence type="ECO:0000256" key="3">
    <source>
        <dbReference type="ARBA" id="ARBA00022679"/>
    </source>
</evidence>
<dbReference type="GO" id="GO:0006654">
    <property type="term" value="P:phosphatidic acid biosynthetic process"/>
    <property type="evidence" value="ECO:0007669"/>
    <property type="project" value="TreeGrafter"/>
</dbReference>
<keyword evidence="4" id="KW-0443">Lipid metabolism</keyword>
<comment type="pathway">
    <text evidence="1">Lipid metabolism.</text>
</comment>
<evidence type="ECO:0000259" key="7">
    <source>
        <dbReference type="SMART" id="SM00563"/>
    </source>
</evidence>
<evidence type="ECO:0000256" key="5">
    <source>
        <dbReference type="ARBA" id="ARBA00023315"/>
    </source>
</evidence>
<dbReference type="AlphaFoldDB" id="A0A0B9ACK2"/>
<dbReference type="InterPro" id="IPR002123">
    <property type="entry name" value="Plipid/glycerol_acylTrfase"/>
</dbReference>
<keyword evidence="5 8" id="KW-0012">Acyltransferase</keyword>
<evidence type="ECO:0000313" key="8">
    <source>
        <dbReference type="EMBL" id="KHS47032.1"/>
    </source>
</evidence>
<name>A0A0B9ACK2_9SPHN</name>
<dbReference type="EMBL" id="JRVC01000007">
    <property type="protein sequence ID" value="KHS47032.1"/>
    <property type="molecule type" value="Genomic_DNA"/>
</dbReference>
<proteinExistence type="predicted"/>
<feature type="transmembrane region" description="Helical" evidence="6">
    <location>
        <begin position="13"/>
        <end position="37"/>
    </location>
</feature>
<sequence>MILRNLLSIPRSLLFYAAFYGGSVFFVLGSLALMALWRDGFRAVVRGWGGWHRLCARVLLGIRVELENPVFKPGVLYAIRHEAFFEAIDLPWLFRLPVVFAKAELMSIPGWGLAGRNYGLISVEREAGARALRTMLTEARRLIAEGRPLIIFPEGTRVPHGQRRALQAGFAGIYKLLGLPVIPVAVDSGPLYHRTWKQPGIIRYRFAEEIPPGLKREEIEARVEAAINALNA</sequence>
<keyword evidence="6" id="KW-0472">Membrane</keyword>
<dbReference type="Proteomes" id="UP000031338">
    <property type="component" value="Unassembled WGS sequence"/>
</dbReference>
<dbReference type="PATRIC" id="fig|48936.3.peg.1884"/>
<keyword evidence="6" id="KW-1133">Transmembrane helix</keyword>
<feature type="domain" description="Phospholipid/glycerol acyltransferase" evidence="7">
    <location>
        <begin position="75"/>
        <end position="189"/>
    </location>
</feature>
<keyword evidence="6" id="KW-0812">Transmembrane</keyword>
<dbReference type="GO" id="GO:0003841">
    <property type="term" value="F:1-acylglycerol-3-phosphate O-acyltransferase activity"/>
    <property type="evidence" value="ECO:0007669"/>
    <property type="project" value="TreeGrafter"/>
</dbReference>
<protein>
    <submittedName>
        <fullName evidence="8">Phospholipid/glycerol acyltransferase</fullName>
    </submittedName>
</protein>
<dbReference type="STRING" id="48936.NJ75_01869"/>
<evidence type="ECO:0000256" key="1">
    <source>
        <dbReference type="ARBA" id="ARBA00005189"/>
    </source>
</evidence>
<dbReference type="PANTHER" id="PTHR10434">
    <property type="entry name" value="1-ACYL-SN-GLYCEROL-3-PHOSPHATE ACYLTRANSFERASE"/>
    <property type="match status" value="1"/>
</dbReference>
<evidence type="ECO:0000256" key="2">
    <source>
        <dbReference type="ARBA" id="ARBA00022516"/>
    </source>
</evidence>
<keyword evidence="3 8" id="KW-0808">Transferase</keyword>
<dbReference type="PANTHER" id="PTHR10434:SF64">
    <property type="entry name" value="1-ACYL-SN-GLYCEROL-3-PHOSPHATE ACYLTRANSFERASE-RELATED"/>
    <property type="match status" value="1"/>
</dbReference>
<dbReference type="RefSeq" id="WP_413783124.1">
    <property type="nucleotide sequence ID" value="NZ_JBNNWK010000011.1"/>
</dbReference>
<keyword evidence="9" id="KW-1185">Reference proteome</keyword>
<accession>A0A0B9ACK2</accession>
<evidence type="ECO:0000256" key="4">
    <source>
        <dbReference type="ARBA" id="ARBA00023098"/>
    </source>
</evidence>
<reference evidence="8 9" key="1">
    <citation type="submission" date="2014-10" db="EMBL/GenBank/DDBJ databases">
        <title>Draft genome sequence of Novosphingobium subterraneum DSM 12447.</title>
        <authorList>
            <person name="Gan H.M."/>
            <person name="Gan H.Y."/>
            <person name="Savka M.A."/>
        </authorList>
    </citation>
    <scope>NUCLEOTIDE SEQUENCE [LARGE SCALE GENOMIC DNA]</scope>
    <source>
        <strain evidence="8 9">DSM 12447</strain>
    </source>
</reference>
<organism evidence="8 9">
    <name type="scientific">Novosphingobium subterraneum</name>
    <dbReference type="NCBI Taxonomy" id="48936"/>
    <lineage>
        <taxon>Bacteria</taxon>
        <taxon>Pseudomonadati</taxon>
        <taxon>Pseudomonadota</taxon>
        <taxon>Alphaproteobacteria</taxon>
        <taxon>Sphingomonadales</taxon>
        <taxon>Sphingomonadaceae</taxon>
        <taxon>Novosphingobium</taxon>
    </lineage>
</organism>
<evidence type="ECO:0000256" key="6">
    <source>
        <dbReference type="SAM" id="Phobius"/>
    </source>
</evidence>
<keyword evidence="2" id="KW-0444">Lipid biosynthesis</keyword>
<comment type="caution">
    <text evidence="8">The sequence shown here is derived from an EMBL/GenBank/DDBJ whole genome shotgun (WGS) entry which is preliminary data.</text>
</comment>
<dbReference type="SUPFAM" id="SSF69593">
    <property type="entry name" value="Glycerol-3-phosphate (1)-acyltransferase"/>
    <property type="match status" value="1"/>
</dbReference>
<evidence type="ECO:0000313" key="9">
    <source>
        <dbReference type="Proteomes" id="UP000031338"/>
    </source>
</evidence>